<evidence type="ECO:0000313" key="2">
    <source>
        <dbReference type="EMBL" id="KXG30136.1"/>
    </source>
</evidence>
<dbReference type="InParanoid" id="A0A194YPL4"/>
<dbReference type="Proteomes" id="UP000000768">
    <property type="component" value="Chromosome 4"/>
</dbReference>
<organism evidence="2 3">
    <name type="scientific">Sorghum bicolor</name>
    <name type="common">Sorghum</name>
    <name type="synonym">Sorghum vulgare</name>
    <dbReference type="NCBI Taxonomy" id="4558"/>
    <lineage>
        <taxon>Eukaryota</taxon>
        <taxon>Viridiplantae</taxon>
        <taxon>Streptophyta</taxon>
        <taxon>Embryophyta</taxon>
        <taxon>Tracheophyta</taxon>
        <taxon>Spermatophyta</taxon>
        <taxon>Magnoliopsida</taxon>
        <taxon>Liliopsida</taxon>
        <taxon>Poales</taxon>
        <taxon>Poaceae</taxon>
        <taxon>PACMAD clade</taxon>
        <taxon>Panicoideae</taxon>
        <taxon>Andropogonodae</taxon>
        <taxon>Andropogoneae</taxon>
        <taxon>Sorghinae</taxon>
        <taxon>Sorghum</taxon>
    </lineage>
</organism>
<evidence type="ECO:0000256" key="1">
    <source>
        <dbReference type="SAM" id="MobiDB-lite"/>
    </source>
</evidence>
<accession>A0A194YPL4</accession>
<reference evidence="3" key="2">
    <citation type="journal article" date="2018" name="Plant J.">
        <title>The Sorghum bicolor reference genome: improved assembly, gene annotations, a transcriptome atlas, and signatures of genome organization.</title>
        <authorList>
            <person name="McCormick R.F."/>
            <person name="Truong S.K."/>
            <person name="Sreedasyam A."/>
            <person name="Jenkins J."/>
            <person name="Shu S."/>
            <person name="Sims D."/>
            <person name="Kennedy M."/>
            <person name="Amirebrahimi M."/>
            <person name="Weers B.D."/>
            <person name="McKinley B."/>
            <person name="Mattison A."/>
            <person name="Morishige D.T."/>
            <person name="Grimwood J."/>
            <person name="Schmutz J."/>
            <person name="Mullet J.E."/>
        </authorList>
    </citation>
    <scope>NUCLEOTIDE SEQUENCE [LARGE SCALE GENOMIC DNA]</scope>
    <source>
        <strain evidence="3">cv. BTx623</strain>
    </source>
</reference>
<name>A0A194YPL4_SORBI</name>
<dbReference type="Gramene" id="KXG30136">
    <property type="protein sequence ID" value="KXG30136"/>
    <property type="gene ID" value="SORBI_3004G136500"/>
</dbReference>
<gene>
    <name evidence="2" type="ORF">SORBI_3004G136500</name>
</gene>
<sequence>MDDLSTHRSPLAPHHSLGPPNPRASTLCSTTRAARCGCAPSIDRGGGGSSNPRSTRLRRSRCGSGEGGIDLPSVPEGVQRSPLAPHHSLGPPNPRASTLCSTTRAARCGCAPSIDRGGGGSSNPRSTRLRRSRCGSGEGGIDLPSVPEGVLDPVREDAFRMRQLEWQRARA</sequence>
<dbReference type="AlphaFoldDB" id="A0A194YPL4"/>
<proteinExistence type="predicted"/>
<feature type="region of interest" description="Disordered" evidence="1">
    <location>
        <begin position="39"/>
        <end position="149"/>
    </location>
</feature>
<evidence type="ECO:0000313" key="3">
    <source>
        <dbReference type="Proteomes" id="UP000000768"/>
    </source>
</evidence>
<feature type="compositionally biased region" description="Polar residues" evidence="1">
    <location>
        <begin position="95"/>
        <end position="104"/>
    </location>
</feature>
<protein>
    <submittedName>
        <fullName evidence="2">Uncharacterized protein</fullName>
    </submittedName>
</protein>
<dbReference type="EMBL" id="CM000763">
    <property type="protein sequence ID" value="KXG30136.1"/>
    <property type="molecule type" value="Genomic_DNA"/>
</dbReference>
<reference evidence="2 3" key="1">
    <citation type="journal article" date="2009" name="Nature">
        <title>The Sorghum bicolor genome and the diversification of grasses.</title>
        <authorList>
            <person name="Paterson A.H."/>
            <person name="Bowers J.E."/>
            <person name="Bruggmann R."/>
            <person name="Dubchak I."/>
            <person name="Grimwood J."/>
            <person name="Gundlach H."/>
            <person name="Haberer G."/>
            <person name="Hellsten U."/>
            <person name="Mitros T."/>
            <person name="Poliakov A."/>
            <person name="Schmutz J."/>
            <person name="Spannagl M."/>
            <person name="Tang H."/>
            <person name="Wang X."/>
            <person name="Wicker T."/>
            <person name="Bharti A.K."/>
            <person name="Chapman J."/>
            <person name="Feltus F.A."/>
            <person name="Gowik U."/>
            <person name="Grigoriev I.V."/>
            <person name="Lyons E."/>
            <person name="Maher C.A."/>
            <person name="Martis M."/>
            <person name="Narechania A."/>
            <person name="Otillar R.P."/>
            <person name="Penning B.W."/>
            <person name="Salamov A.A."/>
            <person name="Wang Y."/>
            <person name="Zhang L."/>
            <person name="Carpita N.C."/>
            <person name="Freeling M."/>
            <person name="Gingle A.R."/>
            <person name="Hash C.T."/>
            <person name="Keller B."/>
            <person name="Klein P."/>
            <person name="Kresovich S."/>
            <person name="McCann M.C."/>
            <person name="Ming R."/>
            <person name="Peterson D.G."/>
            <person name="Mehboob-ur-Rahman"/>
            <person name="Ware D."/>
            <person name="Westhoff P."/>
            <person name="Mayer K.F."/>
            <person name="Messing J."/>
            <person name="Rokhsar D.S."/>
        </authorList>
    </citation>
    <scope>NUCLEOTIDE SEQUENCE [LARGE SCALE GENOMIC DNA]</scope>
    <source>
        <strain evidence="3">cv. BTx623</strain>
    </source>
</reference>
<keyword evidence="3" id="KW-1185">Reference proteome</keyword>
<feature type="region of interest" description="Disordered" evidence="1">
    <location>
        <begin position="1"/>
        <end position="26"/>
    </location>
</feature>